<comment type="subcellular location">
    <subcellularLocation>
        <location evidence="1">Membrane</location>
        <topology evidence="1">Multi-pass membrane protein</topology>
    </subcellularLocation>
</comment>
<dbReference type="PANTHER" id="PTHR23514:SF13">
    <property type="entry name" value="INNER MEMBRANE PROTEIN YBJJ"/>
    <property type="match status" value="1"/>
</dbReference>
<dbReference type="CDD" id="cd17393">
    <property type="entry name" value="MFS_MosC_like"/>
    <property type="match status" value="1"/>
</dbReference>
<dbReference type="InterPro" id="IPR011701">
    <property type="entry name" value="MFS"/>
</dbReference>
<dbReference type="InterPro" id="IPR020846">
    <property type="entry name" value="MFS_dom"/>
</dbReference>
<dbReference type="InterPro" id="IPR051788">
    <property type="entry name" value="MFS_Transporter"/>
</dbReference>
<dbReference type="InterPro" id="IPR036259">
    <property type="entry name" value="MFS_trans_sf"/>
</dbReference>
<keyword evidence="2 5" id="KW-0812">Transmembrane</keyword>
<evidence type="ECO:0000256" key="5">
    <source>
        <dbReference type="SAM" id="Phobius"/>
    </source>
</evidence>
<evidence type="ECO:0000259" key="6">
    <source>
        <dbReference type="PROSITE" id="PS50850"/>
    </source>
</evidence>
<feature type="transmembrane region" description="Helical" evidence="5">
    <location>
        <begin position="292"/>
        <end position="311"/>
    </location>
</feature>
<dbReference type="PROSITE" id="PS50850">
    <property type="entry name" value="MFS"/>
    <property type="match status" value="1"/>
</dbReference>
<keyword evidence="8" id="KW-1185">Reference proteome</keyword>
<organism evidence="7 8">
    <name type="scientific">Microvirga puerhi</name>
    <dbReference type="NCBI Taxonomy" id="2876078"/>
    <lineage>
        <taxon>Bacteria</taxon>
        <taxon>Pseudomonadati</taxon>
        <taxon>Pseudomonadota</taxon>
        <taxon>Alphaproteobacteria</taxon>
        <taxon>Hyphomicrobiales</taxon>
        <taxon>Methylobacteriaceae</taxon>
        <taxon>Microvirga</taxon>
    </lineage>
</organism>
<feature type="transmembrane region" description="Helical" evidence="5">
    <location>
        <begin position="137"/>
        <end position="158"/>
    </location>
</feature>
<feature type="transmembrane region" description="Helical" evidence="5">
    <location>
        <begin position="164"/>
        <end position="183"/>
    </location>
</feature>
<protein>
    <submittedName>
        <fullName evidence="7">MFS transporter</fullName>
    </submittedName>
</protein>
<feature type="transmembrane region" description="Helical" evidence="5">
    <location>
        <begin position="350"/>
        <end position="371"/>
    </location>
</feature>
<feature type="transmembrane region" description="Helical" evidence="5">
    <location>
        <begin position="323"/>
        <end position="344"/>
    </location>
</feature>
<feature type="transmembrane region" description="Helical" evidence="5">
    <location>
        <begin position="203"/>
        <end position="226"/>
    </location>
</feature>
<feature type="transmembrane region" description="Helical" evidence="5">
    <location>
        <begin position="238"/>
        <end position="256"/>
    </location>
</feature>
<gene>
    <name evidence="7" type="ORF">K9B37_04190</name>
</gene>
<dbReference type="Pfam" id="PF07690">
    <property type="entry name" value="MFS_1"/>
    <property type="match status" value="1"/>
</dbReference>
<name>A0ABS7VK04_9HYPH</name>
<dbReference type="Gene3D" id="1.20.1250.20">
    <property type="entry name" value="MFS general substrate transporter like domains"/>
    <property type="match status" value="2"/>
</dbReference>
<evidence type="ECO:0000256" key="1">
    <source>
        <dbReference type="ARBA" id="ARBA00004141"/>
    </source>
</evidence>
<evidence type="ECO:0000313" key="8">
    <source>
        <dbReference type="Proteomes" id="UP000704176"/>
    </source>
</evidence>
<reference evidence="7 8" key="1">
    <citation type="submission" date="2021-09" db="EMBL/GenBank/DDBJ databases">
        <title>The complete genome sequence of a new microorganism.</title>
        <authorList>
            <person name="Zi Z."/>
        </authorList>
    </citation>
    <scope>NUCLEOTIDE SEQUENCE [LARGE SCALE GENOMIC DNA]</scope>
    <source>
        <strain evidence="7 8">WGZ8</strain>
    </source>
</reference>
<keyword evidence="4 5" id="KW-0472">Membrane</keyword>
<evidence type="ECO:0000313" key="7">
    <source>
        <dbReference type="EMBL" id="MBZ6075496.1"/>
    </source>
</evidence>
<feature type="domain" description="Major facilitator superfamily (MFS) profile" evidence="6">
    <location>
        <begin position="6"/>
        <end position="379"/>
    </location>
</feature>
<keyword evidence="3 5" id="KW-1133">Transmembrane helix</keyword>
<evidence type="ECO:0000256" key="2">
    <source>
        <dbReference type="ARBA" id="ARBA00022692"/>
    </source>
</evidence>
<feature type="transmembrane region" description="Helical" evidence="5">
    <location>
        <begin position="74"/>
        <end position="92"/>
    </location>
</feature>
<proteinExistence type="predicted"/>
<sequence length="380" mass="38896">MRNDLRLARAATSALFFGNGFLIGTWAAQLPRFKAALRLTDGELSFALLAFGLGAVLLMPFIGWVTAALGSGRVAVVSAFAFAGTLLLPGFAPTLAALVLASFVAGACNGTMDVSMNTNATLVERGWGQAIMSSFHAFFSLGGLLGAAASGALIAWGLDIVPTLLLSCGLTALLFLAASFFAISETTRVAGSHGFALPRRGILALAGLTLLCFLVEGAMVDWSAIYLQTVAGASLEKAVSGFAAFSLTMTICRFMGDFAVRALGRTRTLMVGGCLAALGIGLSIVVPQPVAVTIGFALIGLGLANVVPVLFSTAGETPGVAPSMGVAMVATLGYAGLLLGPPLIGFGADLLGLRPMFCLLMLCALVIVLVARQVLRPSMV</sequence>
<dbReference type="Proteomes" id="UP000704176">
    <property type="component" value="Unassembled WGS sequence"/>
</dbReference>
<evidence type="ECO:0000256" key="3">
    <source>
        <dbReference type="ARBA" id="ARBA00022989"/>
    </source>
</evidence>
<dbReference type="RefSeq" id="WP_224311530.1">
    <property type="nucleotide sequence ID" value="NZ_JAIRBM010000002.1"/>
</dbReference>
<evidence type="ECO:0000256" key="4">
    <source>
        <dbReference type="ARBA" id="ARBA00023136"/>
    </source>
</evidence>
<comment type="caution">
    <text evidence="7">The sequence shown here is derived from an EMBL/GenBank/DDBJ whole genome shotgun (WGS) entry which is preliminary data.</text>
</comment>
<dbReference type="EMBL" id="JAIRBM010000002">
    <property type="protein sequence ID" value="MBZ6075496.1"/>
    <property type="molecule type" value="Genomic_DNA"/>
</dbReference>
<accession>A0ABS7VK04</accession>
<feature type="transmembrane region" description="Helical" evidence="5">
    <location>
        <begin position="268"/>
        <end position="286"/>
    </location>
</feature>
<feature type="transmembrane region" description="Helical" evidence="5">
    <location>
        <begin position="46"/>
        <end position="67"/>
    </location>
</feature>
<dbReference type="SUPFAM" id="SSF103473">
    <property type="entry name" value="MFS general substrate transporter"/>
    <property type="match status" value="1"/>
</dbReference>
<dbReference type="PANTHER" id="PTHR23514">
    <property type="entry name" value="BYPASS OF STOP CODON PROTEIN 6"/>
    <property type="match status" value="1"/>
</dbReference>